<accession>A0A9E6ZEN5</accession>
<name>T0C9A5_ALIAG</name>
<dbReference type="Proteomes" id="UP000829401">
    <property type="component" value="Chromosome"/>
</dbReference>
<dbReference type="AlphaFoldDB" id="T0C9A5"/>
<dbReference type="OrthoDB" id="9800132at2"/>
<dbReference type="eggNOG" id="COG1862">
    <property type="taxonomic scope" value="Bacteria"/>
</dbReference>
<dbReference type="PANTHER" id="PTHR33909:SF1">
    <property type="entry name" value="SEC TRANSLOCON ACCESSORY COMPLEX SUBUNIT YAJC"/>
    <property type="match status" value="1"/>
</dbReference>
<feature type="compositionally biased region" description="Acidic residues" evidence="10">
    <location>
        <begin position="90"/>
        <end position="100"/>
    </location>
</feature>
<evidence type="ECO:0000256" key="2">
    <source>
        <dbReference type="ARBA" id="ARBA00006742"/>
    </source>
</evidence>
<evidence type="ECO:0000256" key="5">
    <source>
        <dbReference type="ARBA" id="ARBA00022692"/>
    </source>
</evidence>
<dbReference type="RefSeq" id="WP_021295045.1">
    <property type="nucleotide sequence ID" value="NZ_AURB01000035.1"/>
</dbReference>
<evidence type="ECO:0000256" key="9">
    <source>
        <dbReference type="ARBA" id="ARBA00023136"/>
    </source>
</evidence>
<organism evidence="12 13">
    <name type="scientific">Alicyclobacillus acidoterrestris (strain ATCC 49025 / DSM 3922 / CIP 106132 / NCIMB 13137 / GD3B)</name>
    <dbReference type="NCBI Taxonomy" id="1356854"/>
    <lineage>
        <taxon>Bacteria</taxon>
        <taxon>Bacillati</taxon>
        <taxon>Bacillota</taxon>
        <taxon>Bacilli</taxon>
        <taxon>Bacillales</taxon>
        <taxon>Alicyclobacillaceae</taxon>
        <taxon>Alicyclobacillus</taxon>
    </lineage>
</organism>
<evidence type="ECO:0000256" key="10">
    <source>
        <dbReference type="SAM" id="MobiDB-lite"/>
    </source>
</evidence>
<keyword evidence="3" id="KW-0813">Transport</keyword>
<dbReference type="GO" id="GO:0005886">
    <property type="term" value="C:plasma membrane"/>
    <property type="evidence" value="ECO:0007669"/>
    <property type="project" value="UniProtKB-SubCell"/>
</dbReference>
<dbReference type="EMBL" id="CP080467">
    <property type="protein sequence ID" value="UNO48180.1"/>
    <property type="molecule type" value="Genomic_DNA"/>
</dbReference>
<keyword evidence="9 11" id="KW-0472">Membrane</keyword>
<gene>
    <name evidence="12" type="primary">yajC</name>
    <name evidence="12" type="ORF">K1I37_16070</name>
</gene>
<feature type="compositionally biased region" description="Acidic residues" evidence="10">
    <location>
        <begin position="110"/>
        <end position="134"/>
    </location>
</feature>
<accession>T0C9A5</accession>
<feature type="compositionally biased region" description="Basic and acidic residues" evidence="10">
    <location>
        <begin position="135"/>
        <end position="148"/>
    </location>
</feature>
<dbReference type="GO" id="GO:0015031">
    <property type="term" value="P:protein transport"/>
    <property type="evidence" value="ECO:0007669"/>
    <property type="project" value="UniProtKB-KW"/>
</dbReference>
<dbReference type="NCBIfam" id="TIGR00739">
    <property type="entry name" value="yajC"/>
    <property type="match status" value="1"/>
</dbReference>
<keyword evidence="4" id="KW-1003">Cell membrane</keyword>
<comment type="subcellular location">
    <subcellularLocation>
        <location evidence="1">Cell membrane</location>
        <topology evidence="1">Single-pass membrane protein</topology>
    </subcellularLocation>
</comment>
<evidence type="ECO:0000256" key="11">
    <source>
        <dbReference type="SAM" id="Phobius"/>
    </source>
</evidence>
<dbReference type="Pfam" id="PF02699">
    <property type="entry name" value="YajC"/>
    <property type="match status" value="1"/>
</dbReference>
<keyword evidence="7 11" id="KW-1133">Transmembrane helix</keyword>
<proteinExistence type="inferred from homology"/>
<evidence type="ECO:0000256" key="7">
    <source>
        <dbReference type="ARBA" id="ARBA00022989"/>
    </source>
</evidence>
<keyword evidence="13" id="KW-1185">Reference proteome</keyword>
<feature type="region of interest" description="Disordered" evidence="10">
    <location>
        <begin position="87"/>
        <end position="148"/>
    </location>
</feature>
<keyword evidence="5 11" id="KW-0812">Transmembrane</keyword>
<dbReference type="InterPro" id="IPR003849">
    <property type="entry name" value="Preprotein_translocase_YajC"/>
</dbReference>
<dbReference type="KEGG" id="aaco:K1I37_16070"/>
<feature type="transmembrane region" description="Helical" evidence="11">
    <location>
        <begin position="6"/>
        <end position="22"/>
    </location>
</feature>
<keyword evidence="6" id="KW-0653">Protein transport</keyword>
<sequence>MHGNSLIFLVILVIVFYFLMILPQRRNQKKKAQMMRELAPGTKIMTASGIYAEVAEVHGDILVARVAEGVEIEMDTRAVVRVVSEAPAAEAEDAVEDEAVEEHPLGPPDEYVDEADEREGELSDDVDEDEEVEHGEEHRHADSDKRHS</sequence>
<dbReference type="SMART" id="SM01323">
    <property type="entry name" value="YajC"/>
    <property type="match status" value="1"/>
</dbReference>
<dbReference type="STRING" id="1356854.N007_02275"/>
<dbReference type="PANTHER" id="PTHR33909">
    <property type="entry name" value="SEC TRANSLOCON ACCESSORY COMPLEX SUBUNIT YAJC"/>
    <property type="match status" value="1"/>
</dbReference>
<evidence type="ECO:0000256" key="4">
    <source>
        <dbReference type="ARBA" id="ARBA00022475"/>
    </source>
</evidence>
<evidence type="ECO:0000313" key="13">
    <source>
        <dbReference type="Proteomes" id="UP000829401"/>
    </source>
</evidence>
<dbReference type="PRINTS" id="PR01853">
    <property type="entry name" value="YAJCTRNLCASE"/>
</dbReference>
<reference evidence="13" key="1">
    <citation type="journal article" date="2022" name="G3 (Bethesda)">
        <title>Unveiling the complete genome sequence of Alicyclobacillus acidoterrestris DSM 3922T, a taint-producing strain.</title>
        <authorList>
            <person name="Leonardo I.C."/>
            <person name="Barreto Crespo M.T."/>
            <person name="Gaspar F.B."/>
        </authorList>
    </citation>
    <scope>NUCLEOTIDE SEQUENCE [LARGE SCALE GENOMIC DNA]</scope>
    <source>
        <strain evidence="13">DSM 3922</strain>
    </source>
</reference>
<evidence type="ECO:0000256" key="6">
    <source>
        <dbReference type="ARBA" id="ARBA00022927"/>
    </source>
</evidence>
<evidence type="ECO:0000256" key="3">
    <source>
        <dbReference type="ARBA" id="ARBA00022448"/>
    </source>
</evidence>
<keyword evidence="8" id="KW-0811">Translocation</keyword>
<comment type="similarity">
    <text evidence="2">Belongs to the YajC family.</text>
</comment>
<evidence type="ECO:0000256" key="8">
    <source>
        <dbReference type="ARBA" id="ARBA00023010"/>
    </source>
</evidence>
<evidence type="ECO:0000256" key="1">
    <source>
        <dbReference type="ARBA" id="ARBA00004162"/>
    </source>
</evidence>
<evidence type="ECO:0000313" key="12">
    <source>
        <dbReference type="EMBL" id="UNO48180.1"/>
    </source>
</evidence>
<protein>
    <submittedName>
        <fullName evidence="12">Preprotein translocase subunit YajC</fullName>
    </submittedName>
</protein>